<dbReference type="Proteomes" id="UP001056436">
    <property type="component" value="Unassembled WGS sequence"/>
</dbReference>
<organism evidence="1 2">
    <name type="scientific">Colletotrichum abscissum</name>
    <dbReference type="NCBI Taxonomy" id="1671311"/>
    <lineage>
        <taxon>Eukaryota</taxon>
        <taxon>Fungi</taxon>
        <taxon>Dikarya</taxon>
        <taxon>Ascomycota</taxon>
        <taxon>Pezizomycotina</taxon>
        <taxon>Sordariomycetes</taxon>
        <taxon>Hypocreomycetidae</taxon>
        <taxon>Glomerellales</taxon>
        <taxon>Glomerellaceae</taxon>
        <taxon>Colletotrichum</taxon>
        <taxon>Colletotrichum acutatum species complex</taxon>
    </lineage>
</organism>
<dbReference type="EMBL" id="SDAQ01000053">
    <property type="protein sequence ID" value="KAI3547510.1"/>
    <property type="molecule type" value="Genomic_DNA"/>
</dbReference>
<evidence type="ECO:0000313" key="1">
    <source>
        <dbReference type="EMBL" id="KAI3547510.1"/>
    </source>
</evidence>
<dbReference type="AlphaFoldDB" id="A0A9Q0AZ33"/>
<keyword evidence="2" id="KW-1185">Reference proteome</keyword>
<proteinExistence type="predicted"/>
<comment type="caution">
    <text evidence="1">The sequence shown here is derived from an EMBL/GenBank/DDBJ whole genome shotgun (WGS) entry which is preliminary data.</text>
</comment>
<dbReference type="OrthoDB" id="3692311at2759"/>
<accession>A0A9Q0AZ33</accession>
<protein>
    <submittedName>
        <fullName evidence="1">Uncharacterized protein</fullName>
    </submittedName>
</protein>
<reference evidence="1" key="1">
    <citation type="submission" date="2019-01" db="EMBL/GenBank/DDBJ databases">
        <title>Colletotrichum abscissum LGMF1257.</title>
        <authorList>
            <person name="Baroncelli R."/>
        </authorList>
    </citation>
    <scope>NUCLEOTIDE SEQUENCE</scope>
    <source>
        <strain evidence="1">Ca142</strain>
    </source>
</reference>
<sequence>MEPRSNKLDAVDLWGNVKIPMMDSDATDGWNKVAGDINKIQYSSLVGIPVSYDNLGDATFSLESSYLDLECPEADRFLGGELRYAPKWSNVTDVFISPTTGSNNPRTDKYPNGTWHGYDHRRNTSDSGYPQWGIAVDRFVDRFWFDDESPRPESYDNPYLDCPIVFTNETGMDFSPAKLLLRLSLRASSIQYWMMDEIEITCHMSQKYVESRISCSNENDKHRCKVVEQRRSEKRHSPESISHLSFPRAFNYIARDLPAATGKQLADATDPSVFYLAHPMSVNISGFPDVKMDQLDLRTVGPRLSQLINTYIAIGQRPYSIEDNNLALTITSLGETTTILKFFLAGAY</sequence>
<name>A0A9Q0AZ33_9PEZI</name>
<evidence type="ECO:0000313" key="2">
    <source>
        <dbReference type="Proteomes" id="UP001056436"/>
    </source>
</evidence>
<gene>
    <name evidence="1" type="ORF">CABS02_08700</name>
</gene>